<dbReference type="GO" id="GO:0140359">
    <property type="term" value="F:ABC-type transporter activity"/>
    <property type="evidence" value="ECO:0007669"/>
    <property type="project" value="InterPro"/>
</dbReference>
<dbReference type="Pfam" id="PF00005">
    <property type="entry name" value="ABC_tran"/>
    <property type="match status" value="2"/>
</dbReference>
<dbReference type="GO" id="GO:0016887">
    <property type="term" value="F:ATP hydrolysis activity"/>
    <property type="evidence" value="ECO:0007669"/>
    <property type="project" value="InterPro"/>
</dbReference>
<evidence type="ECO:0000256" key="5">
    <source>
        <dbReference type="ARBA" id="ARBA00022840"/>
    </source>
</evidence>
<comment type="subcellular location">
    <subcellularLocation>
        <location evidence="1">Membrane</location>
        <topology evidence="1">Multi-pass membrane protein</topology>
    </subcellularLocation>
</comment>
<evidence type="ECO:0000313" key="11">
    <source>
        <dbReference type="EMBL" id="PRH84800.1"/>
    </source>
</evidence>
<keyword evidence="7 8" id="KW-0472">Membrane</keyword>
<dbReference type="PROSITE" id="PS51012">
    <property type="entry name" value="ABC_TM2"/>
    <property type="match status" value="1"/>
</dbReference>
<protein>
    <submittedName>
        <fullName evidence="11">Multidrug ABC transporter ATP-binding protein</fullName>
    </submittedName>
</protein>
<evidence type="ECO:0000313" key="12">
    <source>
        <dbReference type="Proteomes" id="UP000237682"/>
    </source>
</evidence>
<dbReference type="PROSITE" id="PS50893">
    <property type="entry name" value="ABC_TRANSPORTER_2"/>
    <property type="match status" value="2"/>
</dbReference>
<accession>A0A2S9Q653</accession>
<dbReference type="Gene3D" id="3.40.50.300">
    <property type="entry name" value="P-loop containing nucleotide triphosphate hydrolases"/>
    <property type="match status" value="2"/>
</dbReference>
<dbReference type="SMART" id="SM00382">
    <property type="entry name" value="AAA"/>
    <property type="match status" value="2"/>
</dbReference>
<feature type="transmembrane region" description="Helical" evidence="8">
    <location>
        <begin position="820"/>
        <end position="839"/>
    </location>
</feature>
<comment type="similarity">
    <text evidence="2">Belongs to the ABC transporter superfamily.</text>
</comment>
<dbReference type="InterPro" id="IPR047651">
    <property type="entry name" value="ABC2_perm_RbbA"/>
</dbReference>
<feature type="transmembrane region" description="Helical" evidence="8">
    <location>
        <begin position="882"/>
        <end position="900"/>
    </location>
</feature>
<keyword evidence="12" id="KW-1185">Reference proteome</keyword>
<dbReference type="OrthoDB" id="9805029at2"/>
<dbReference type="InterPro" id="IPR003593">
    <property type="entry name" value="AAA+_ATPase"/>
</dbReference>
<dbReference type="EMBL" id="PUEJ01000011">
    <property type="protein sequence ID" value="PRH84800.1"/>
    <property type="molecule type" value="Genomic_DNA"/>
</dbReference>
<dbReference type="CDD" id="cd03230">
    <property type="entry name" value="ABC_DR_subfamily_A"/>
    <property type="match status" value="1"/>
</dbReference>
<keyword evidence="4" id="KW-0547">Nucleotide-binding</keyword>
<evidence type="ECO:0000256" key="7">
    <source>
        <dbReference type="ARBA" id="ARBA00023136"/>
    </source>
</evidence>
<dbReference type="Proteomes" id="UP000237682">
    <property type="component" value="Unassembled WGS sequence"/>
</dbReference>
<dbReference type="SUPFAM" id="SSF52540">
    <property type="entry name" value="P-loop containing nucleoside triphosphate hydrolases"/>
    <property type="match status" value="2"/>
</dbReference>
<evidence type="ECO:0000256" key="2">
    <source>
        <dbReference type="ARBA" id="ARBA00005417"/>
    </source>
</evidence>
<dbReference type="InterPro" id="IPR017871">
    <property type="entry name" value="ABC_transporter-like_CS"/>
</dbReference>
<dbReference type="PROSITE" id="PS00211">
    <property type="entry name" value="ABC_TRANSPORTER_1"/>
    <property type="match status" value="1"/>
</dbReference>
<reference evidence="11 12" key="1">
    <citation type="submission" date="2018-02" db="EMBL/GenBank/DDBJ databases">
        <title>Whole genome sequencing of endophytic bacterium.</title>
        <authorList>
            <person name="Eedara R."/>
            <person name="Podile A.R."/>
        </authorList>
    </citation>
    <scope>NUCLEOTIDE SEQUENCE [LARGE SCALE GENOMIC DNA]</scope>
    <source>
        <strain evidence="11 12">RP1T</strain>
    </source>
</reference>
<evidence type="ECO:0000259" key="9">
    <source>
        <dbReference type="PROSITE" id="PS50893"/>
    </source>
</evidence>
<keyword evidence="3 8" id="KW-0812">Transmembrane</keyword>
<feature type="domain" description="ABC transmembrane type-2" evidence="10">
    <location>
        <begin position="665"/>
        <end position="903"/>
    </location>
</feature>
<dbReference type="PANTHER" id="PTHR43038">
    <property type="entry name" value="ATP-BINDING CASSETTE, SUB-FAMILY H, MEMBER 1"/>
    <property type="match status" value="1"/>
</dbReference>
<feature type="transmembrane region" description="Helical" evidence="8">
    <location>
        <begin position="793"/>
        <end position="814"/>
    </location>
</feature>
<dbReference type="InterPro" id="IPR013525">
    <property type="entry name" value="ABC2_TM"/>
</dbReference>
<dbReference type="GO" id="GO:0016020">
    <property type="term" value="C:membrane"/>
    <property type="evidence" value="ECO:0007669"/>
    <property type="project" value="UniProtKB-SubCell"/>
</dbReference>
<sequence length="905" mass="98370">MTEPVIELRDVVHRYGRHDALSQVSLVIPAGCMAGLIGPDGVGKSTLLGLVAGVTRPQQGQIQVLGGDIRSTEQLRLNRSRIAYMPQGLGRNLYPTLSVAENLDFFGRLFGQDSSERSARIAQLLEVTGLSAFRDRPAAKLSGGMKQKLGICSALIHDPELIILDEPTTGIDPLSRRQFWRLIERLREDSPRLSVLVATAYMDEAEHFDWLAALDAGRVIAQGSPNDIKRQANAPSLEAAFVALLPDAGSKGELTIPPRPAAPADGPAAIEASGLTRRFGNFTAVDHVSFRIEKGEIFGFLGSNGSGKSTTMKMLTGLLPASEGEARLFGRPLDAGDMQTRRRVGYMSQAFSLYGELTVRQNLVLHAQLFGLARTEIEPRVAEMLSRFDLQSVADTWPESLPLGIRQRLQLAVAVIHRPEILILDEPTSGVDPVARDGFWRFLLALSREEGVTIFLSTHFMNEAERCDRISFMHQGRVLAVGTPSELKAQRGKSNLEDAFVEVLEQAGMASSIGKARTVAPAEAASTRPRRLDGRRLWAYARRETLEIMRDPLRLAFALIGPVLLLLTFGYGISFDVEKIPYAAFDQDQSAQSRQLLESFEGSRYFAQQPAIQSAEELETRLQSGELKLAIELPSGFGKDLTRQLAPQIGIWLDGAMPFRAETTRGYVTGLATAYLTDAAMRQKGRAAPTYPIGIEPRFRYNQAFRSANAIVPSVIVLILVLIPAVMTALGIVKEKETGSIANFQSTPVTKIEFLLGKQLPYAAIAFISCLTLIMQAVYLFQVPLRGSFPTLLAASFAYVLATTGFGLFVSSFVRSQVAAIFATAIIAIIPAVNFSGLLVPVSSLSGGGRLMGLAFPAAWYQPVSVGVFAKGLGFGDLWPNLAVLLLFGLVFIAASVLALRKRGA</sequence>
<dbReference type="NCBIfam" id="NF033858">
    <property type="entry name" value="ABC2_perm_RbbA"/>
    <property type="match status" value="1"/>
</dbReference>
<dbReference type="InterPro" id="IPR027417">
    <property type="entry name" value="P-loop_NTPase"/>
</dbReference>
<dbReference type="Gene3D" id="3.40.1710.10">
    <property type="entry name" value="abc type-2 transporter like domain"/>
    <property type="match status" value="1"/>
</dbReference>
<feature type="transmembrane region" description="Helical" evidence="8">
    <location>
        <begin position="851"/>
        <end position="870"/>
    </location>
</feature>
<name>A0A2S9Q653_9HYPH</name>
<dbReference type="InterPro" id="IPR047817">
    <property type="entry name" value="ABC2_TM_bact-type"/>
</dbReference>
<feature type="transmembrane region" description="Helical" evidence="8">
    <location>
        <begin position="710"/>
        <end position="733"/>
    </location>
</feature>
<keyword evidence="5 11" id="KW-0067">ATP-binding</keyword>
<dbReference type="AlphaFoldDB" id="A0A2S9Q653"/>
<dbReference type="GO" id="GO:0005524">
    <property type="term" value="F:ATP binding"/>
    <property type="evidence" value="ECO:0007669"/>
    <property type="project" value="UniProtKB-KW"/>
</dbReference>
<evidence type="ECO:0000256" key="6">
    <source>
        <dbReference type="ARBA" id="ARBA00022989"/>
    </source>
</evidence>
<feature type="transmembrane region" description="Helical" evidence="8">
    <location>
        <begin position="760"/>
        <end position="781"/>
    </location>
</feature>
<dbReference type="RefSeq" id="WP_105864790.1">
    <property type="nucleotide sequence ID" value="NZ_PUEJ01000011.1"/>
</dbReference>
<dbReference type="Pfam" id="PF12698">
    <property type="entry name" value="ABC2_membrane_3"/>
    <property type="match status" value="1"/>
</dbReference>
<feature type="domain" description="ABC transporter" evidence="9">
    <location>
        <begin position="6"/>
        <end position="241"/>
    </location>
</feature>
<feature type="domain" description="ABC transporter" evidence="9">
    <location>
        <begin position="270"/>
        <end position="500"/>
    </location>
</feature>
<comment type="caution">
    <text evidence="11">The sequence shown here is derived from an EMBL/GenBank/DDBJ whole genome shotgun (WGS) entry which is preliminary data.</text>
</comment>
<evidence type="ECO:0000259" key="10">
    <source>
        <dbReference type="PROSITE" id="PS51012"/>
    </source>
</evidence>
<dbReference type="PANTHER" id="PTHR43038:SF4">
    <property type="entry name" value="RIBOSOME-ASSOCIATED ATPASE"/>
    <property type="match status" value="1"/>
</dbReference>
<proteinExistence type="inferred from homology"/>
<evidence type="ECO:0000256" key="8">
    <source>
        <dbReference type="SAM" id="Phobius"/>
    </source>
</evidence>
<keyword evidence="6 8" id="KW-1133">Transmembrane helix</keyword>
<feature type="transmembrane region" description="Helical" evidence="8">
    <location>
        <begin position="553"/>
        <end position="573"/>
    </location>
</feature>
<evidence type="ECO:0000256" key="1">
    <source>
        <dbReference type="ARBA" id="ARBA00004141"/>
    </source>
</evidence>
<dbReference type="InterPro" id="IPR003439">
    <property type="entry name" value="ABC_transporter-like_ATP-bd"/>
</dbReference>
<organism evidence="11 12">
    <name type="scientific">Labrys okinawensis</name>
    <dbReference type="NCBI Taxonomy" id="346911"/>
    <lineage>
        <taxon>Bacteria</taxon>
        <taxon>Pseudomonadati</taxon>
        <taxon>Pseudomonadota</taxon>
        <taxon>Alphaproteobacteria</taxon>
        <taxon>Hyphomicrobiales</taxon>
        <taxon>Xanthobacteraceae</taxon>
        <taxon>Labrys</taxon>
    </lineage>
</organism>
<evidence type="ECO:0000256" key="4">
    <source>
        <dbReference type="ARBA" id="ARBA00022741"/>
    </source>
</evidence>
<evidence type="ECO:0000256" key="3">
    <source>
        <dbReference type="ARBA" id="ARBA00022692"/>
    </source>
</evidence>
<gene>
    <name evidence="11" type="ORF">C5L14_25015</name>
</gene>